<gene>
    <name evidence="11" type="ORF">D5R40_30805</name>
</gene>
<evidence type="ECO:0000256" key="8">
    <source>
        <dbReference type="PROSITE-ProRule" id="PRU00703"/>
    </source>
</evidence>
<dbReference type="Pfam" id="PF00582">
    <property type="entry name" value="Usp"/>
    <property type="match status" value="2"/>
</dbReference>
<dbReference type="AlphaFoldDB" id="A0A3N6NUE3"/>
<feature type="transmembrane region" description="Helical" evidence="9">
    <location>
        <begin position="317"/>
        <end position="337"/>
    </location>
</feature>
<comment type="caution">
    <text evidence="11">The sequence shown here is derived from an EMBL/GenBank/DDBJ whole genome shotgun (WGS) entry which is preliminary data.</text>
</comment>
<feature type="transmembrane region" description="Helical" evidence="9">
    <location>
        <begin position="373"/>
        <end position="398"/>
    </location>
</feature>
<keyword evidence="7" id="KW-0868">Chloride</keyword>
<dbReference type="Pfam" id="PF00571">
    <property type="entry name" value="CBS"/>
    <property type="match status" value="2"/>
</dbReference>
<evidence type="ECO:0000256" key="2">
    <source>
        <dbReference type="ARBA" id="ARBA00022448"/>
    </source>
</evidence>
<dbReference type="SUPFAM" id="SSF54631">
    <property type="entry name" value="CBS-domain pair"/>
    <property type="match status" value="1"/>
</dbReference>
<dbReference type="Proteomes" id="UP000269154">
    <property type="component" value="Unassembled WGS sequence"/>
</dbReference>
<keyword evidence="3 9" id="KW-0812">Transmembrane</keyword>
<keyword evidence="4 9" id="KW-1133">Transmembrane helix</keyword>
<evidence type="ECO:0000313" key="11">
    <source>
        <dbReference type="EMBL" id="RQH22523.1"/>
    </source>
</evidence>
<evidence type="ECO:0000256" key="3">
    <source>
        <dbReference type="ARBA" id="ARBA00022692"/>
    </source>
</evidence>
<dbReference type="GO" id="GO:0005247">
    <property type="term" value="F:voltage-gated chloride channel activity"/>
    <property type="evidence" value="ECO:0007669"/>
    <property type="project" value="TreeGrafter"/>
</dbReference>
<evidence type="ECO:0000256" key="4">
    <source>
        <dbReference type="ARBA" id="ARBA00022989"/>
    </source>
</evidence>
<feature type="transmembrane region" description="Helical" evidence="9">
    <location>
        <begin position="343"/>
        <end position="361"/>
    </location>
</feature>
<evidence type="ECO:0000256" key="1">
    <source>
        <dbReference type="ARBA" id="ARBA00004141"/>
    </source>
</evidence>
<dbReference type="RefSeq" id="WP_124144291.1">
    <property type="nucleotide sequence ID" value="NZ_CAWOKI010000006.1"/>
</dbReference>
<dbReference type="EMBL" id="RCBY01000360">
    <property type="protein sequence ID" value="RQH22523.1"/>
    <property type="molecule type" value="Genomic_DNA"/>
</dbReference>
<dbReference type="GO" id="GO:0005886">
    <property type="term" value="C:plasma membrane"/>
    <property type="evidence" value="ECO:0007669"/>
    <property type="project" value="TreeGrafter"/>
</dbReference>
<organism evidence="11 12">
    <name type="scientific">Okeania hirsuta</name>
    <dbReference type="NCBI Taxonomy" id="1458930"/>
    <lineage>
        <taxon>Bacteria</taxon>
        <taxon>Bacillati</taxon>
        <taxon>Cyanobacteriota</taxon>
        <taxon>Cyanophyceae</taxon>
        <taxon>Oscillatoriophycideae</taxon>
        <taxon>Oscillatoriales</taxon>
        <taxon>Microcoleaceae</taxon>
        <taxon>Okeania</taxon>
    </lineage>
</organism>
<feature type="transmembrane region" description="Helical" evidence="9">
    <location>
        <begin position="164"/>
        <end position="188"/>
    </location>
</feature>
<dbReference type="Gene3D" id="1.10.3080.10">
    <property type="entry name" value="Clc chloride channel"/>
    <property type="match status" value="1"/>
</dbReference>
<dbReference type="Gene3D" id="3.40.50.620">
    <property type="entry name" value="HUPs"/>
    <property type="match status" value="2"/>
</dbReference>
<feature type="transmembrane region" description="Helical" evidence="9">
    <location>
        <begin position="66"/>
        <end position="85"/>
    </location>
</feature>
<comment type="subcellular location">
    <subcellularLocation>
        <location evidence="1">Membrane</location>
        <topology evidence="1">Multi-pass membrane protein</topology>
    </subcellularLocation>
</comment>
<dbReference type="PRINTS" id="PR00762">
    <property type="entry name" value="CLCHANNEL"/>
</dbReference>
<evidence type="ECO:0000313" key="12">
    <source>
        <dbReference type="Proteomes" id="UP000269154"/>
    </source>
</evidence>
<keyword evidence="6 9" id="KW-0472">Membrane</keyword>
<sequence>MWHQYIRQEVQIHLKNFIYPLLRPKRVAVFEACLIGIVSGLAAVILKEGAGWLGSLRIAASLKYPPWLLLPIFGAVGGLVAGLLVERLAPEAGGSGVPQVKAALSGMRIPLNFPIAMVKMFTTILTVGSGLTLGRQGPTVQIGASLAAWISRLVPTSPSYRRQLIACGAAAGLAAGFNAPIAGVLFVVEDLMHDVSGITLGPAIIASFVGAVVSQMLGGESLYLDKSSYLDTSITGFLHLKEIPFYIILGMLAGLLGTVFSRGIIATSIFQRQLKLTLPWRIAITGLISGLIIASLPESFRNHTGLRELLGSNEANLKWSFIAFAEHFLLTIFAASSGAPGGFFAPSLVIGSALGQIVGICQSNVVGIEQPTIFALAGMGAFFCAVSRAPMTAVVIIFEKTQDFRLVLPLMIVSIVALLMAEKIDKKSLSDRVLDFKGLQLKKEKSANDYLSNIRADEVMHTPVETLDFNLTLDEVKQKFSNSHHRGFPALDDSGLLVGIVTQTDLAYTRKRELSGDTLLKEFMTPHPMTVKTTDNLSEVLYLLHQYKLSRLPVMEGRHLVGIITDTDIIRIESEQIGKTNLGTHSQKPSYIVYQTRSPQIGNGRLLVPLSNPSTAPALLKLAAVIARQRNYELECLQVLIVPRQSSPDETVVDTTKSRRLLAMAERIAKDLKIPMHTQIRVGHDVADTILETIKERHISLILMGWKGDYSASGRVFGSIVDTLMRQAICEVIVVKWGARKLKEEEIFKGITKTNERFEADRDNLVSDNMYSFLGWRRWLVPIRDIPTQAAAVKLLPALVSLSVKPEILLCQVLTKSVVKPNIEEMKQAAKILQNRLDTEVMATVVCATSVSIAVVDLADAHNCDVVVIGASKEGFLKQAINGNIPEAIARGCDCTVILVRTAYSE</sequence>
<feature type="transmembrane region" description="Helical" evidence="9">
    <location>
        <begin position="200"/>
        <end position="224"/>
    </location>
</feature>
<dbReference type="PANTHER" id="PTHR45711">
    <property type="entry name" value="CHLORIDE CHANNEL PROTEIN"/>
    <property type="match status" value="1"/>
</dbReference>
<dbReference type="SUPFAM" id="SSF52402">
    <property type="entry name" value="Adenine nucleotide alpha hydrolases-like"/>
    <property type="match status" value="2"/>
</dbReference>
<name>A0A3N6NUE3_9CYAN</name>
<dbReference type="InterPro" id="IPR014729">
    <property type="entry name" value="Rossmann-like_a/b/a_fold"/>
</dbReference>
<dbReference type="OrthoDB" id="9812438at2"/>
<dbReference type="SUPFAM" id="SSF81340">
    <property type="entry name" value="Clc chloride channel"/>
    <property type="match status" value="1"/>
</dbReference>
<protein>
    <submittedName>
        <fullName evidence="11">CBS domain-containing protein</fullName>
    </submittedName>
</protein>
<dbReference type="PROSITE" id="PS51371">
    <property type="entry name" value="CBS"/>
    <property type="match status" value="2"/>
</dbReference>
<dbReference type="InterPro" id="IPR046342">
    <property type="entry name" value="CBS_dom_sf"/>
</dbReference>
<dbReference type="CDD" id="cd02205">
    <property type="entry name" value="CBS_pair_SF"/>
    <property type="match status" value="1"/>
</dbReference>
<keyword evidence="12" id="KW-1185">Reference proteome</keyword>
<reference evidence="11 12" key="1">
    <citation type="journal article" date="2018" name="ACS Chem. Biol.">
        <title>Ketoreductase domain dysfunction expands chemodiversity: malyngamide biosynthesis in the cyanobacterium Okeania hirsuta.</title>
        <authorList>
            <person name="Moss N.A."/>
            <person name="Leao T."/>
            <person name="Rankin M."/>
            <person name="McCullough T.M."/>
            <person name="Qu P."/>
            <person name="Korobeynikov A."/>
            <person name="Smith J.L."/>
            <person name="Gerwick L."/>
            <person name="Gerwick W.H."/>
        </authorList>
    </citation>
    <scope>NUCLEOTIDE SEQUENCE [LARGE SCALE GENOMIC DNA]</scope>
    <source>
        <strain evidence="11 12">PAB10Feb10-1</strain>
    </source>
</reference>
<dbReference type="InterPro" id="IPR006016">
    <property type="entry name" value="UspA"/>
</dbReference>
<keyword evidence="8" id="KW-0129">CBS domain</keyword>
<dbReference type="InterPro" id="IPR000644">
    <property type="entry name" value="CBS_dom"/>
</dbReference>
<dbReference type="InterPro" id="IPR014743">
    <property type="entry name" value="Cl-channel_core"/>
</dbReference>
<feature type="transmembrane region" description="Helical" evidence="9">
    <location>
        <begin position="278"/>
        <end position="296"/>
    </location>
</feature>
<evidence type="ECO:0000256" key="7">
    <source>
        <dbReference type="ARBA" id="ARBA00023214"/>
    </source>
</evidence>
<keyword evidence="5" id="KW-0406">Ion transport</keyword>
<dbReference type="CDD" id="cd01031">
    <property type="entry name" value="EriC"/>
    <property type="match status" value="1"/>
</dbReference>
<evidence type="ECO:0000256" key="5">
    <source>
        <dbReference type="ARBA" id="ARBA00023065"/>
    </source>
</evidence>
<dbReference type="Gene3D" id="3.10.580.10">
    <property type="entry name" value="CBS-domain"/>
    <property type="match status" value="1"/>
</dbReference>
<dbReference type="SMART" id="SM00116">
    <property type="entry name" value="CBS"/>
    <property type="match status" value="2"/>
</dbReference>
<dbReference type="Pfam" id="PF00654">
    <property type="entry name" value="Voltage_CLC"/>
    <property type="match status" value="1"/>
</dbReference>
<accession>A0A3N6NUE3</accession>
<feature type="domain" description="CBS" evidence="10">
    <location>
        <begin position="460"/>
        <end position="518"/>
    </location>
</feature>
<feature type="transmembrane region" description="Helical" evidence="9">
    <location>
        <begin position="404"/>
        <end position="421"/>
    </location>
</feature>
<feature type="transmembrane region" description="Helical" evidence="9">
    <location>
        <begin position="245"/>
        <end position="266"/>
    </location>
</feature>
<dbReference type="InterPro" id="IPR001807">
    <property type="entry name" value="ClC"/>
</dbReference>
<evidence type="ECO:0000256" key="6">
    <source>
        <dbReference type="ARBA" id="ARBA00023136"/>
    </source>
</evidence>
<keyword evidence="2" id="KW-0813">Transport</keyword>
<dbReference type="CDD" id="cd00293">
    <property type="entry name" value="USP-like"/>
    <property type="match status" value="2"/>
</dbReference>
<proteinExistence type="predicted"/>
<dbReference type="PANTHER" id="PTHR45711:SF10">
    <property type="entry name" value="CHLORIDE CHANNEL PROTEIN"/>
    <property type="match status" value="1"/>
</dbReference>
<evidence type="ECO:0000259" key="10">
    <source>
        <dbReference type="PROSITE" id="PS51371"/>
    </source>
</evidence>
<feature type="transmembrane region" description="Helical" evidence="9">
    <location>
        <begin position="27"/>
        <end position="46"/>
    </location>
</feature>
<feature type="domain" description="CBS" evidence="10">
    <location>
        <begin position="524"/>
        <end position="580"/>
    </location>
</feature>
<evidence type="ECO:0000256" key="9">
    <source>
        <dbReference type="SAM" id="Phobius"/>
    </source>
</evidence>